<dbReference type="STRING" id="485916.Dtox_3798"/>
<dbReference type="GO" id="GO:0016020">
    <property type="term" value="C:membrane"/>
    <property type="evidence" value="ECO:0007669"/>
    <property type="project" value="InterPro"/>
</dbReference>
<evidence type="ECO:0000313" key="6">
    <source>
        <dbReference type="Proteomes" id="UP000002217"/>
    </source>
</evidence>
<dbReference type="GO" id="GO:0006935">
    <property type="term" value="P:chemotaxis"/>
    <property type="evidence" value="ECO:0007669"/>
    <property type="project" value="InterPro"/>
</dbReference>
<dbReference type="PANTHER" id="PTHR32089">
    <property type="entry name" value="METHYL-ACCEPTING CHEMOTAXIS PROTEIN MCPB"/>
    <property type="match status" value="1"/>
</dbReference>
<dbReference type="InterPro" id="IPR025991">
    <property type="entry name" value="Chemoreceptor_zinc-bind_dom"/>
</dbReference>
<sequence length="397" mass="43431">MFLNFSKPKSTTDSLTKRDNSDFITALAAFSLAHTELISFQAMLKIQEITIKASELSATSQQMTGMTEEVSSSVQHINATMEQVKAGSEEGVSKINILSQFGDKTGDVILEMVSNVEELGKQVKQIDHISQNVAYIADQTNLLALNAAIEAARAGEAGRGFNVVAEEVRKLAAQTKDAVGNVKKISEQMNLKSSITNDNILNVKNTFEQYLDESNNVGGIFQEGTIQIEECASMIANISGATEEQNAIATNLSDLSEALAETSEYIGNLLRNEADNLCEIINPSLVLSGSKSVISILAARLIDHANFLKKTIADAGKKVKVTGYKECAFGKWYEENRDKYSSIKAYVEVDLPHRRVHEAAENLSMDCNSKNIEKLMLASSDMLKAFINLQDNLKTKN</sequence>
<reference evidence="5 6" key="1">
    <citation type="journal article" date="2009" name="Stand. Genomic Sci.">
        <title>Complete genome sequence of Desulfotomaculum acetoxidans type strain (5575).</title>
        <authorList>
            <person name="Spring S."/>
            <person name="Lapidus A."/>
            <person name="Schroder M."/>
            <person name="Gleim D."/>
            <person name="Sims D."/>
            <person name="Meincke L."/>
            <person name="Glavina Del Rio T."/>
            <person name="Tice H."/>
            <person name="Copeland A."/>
            <person name="Cheng J.F."/>
            <person name="Lucas S."/>
            <person name="Chen F."/>
            <person name="Nolan M."/>
            <person name="Bruce D."/>
            <person name="Goodwin L."/>
            <person name="Pitluck S."/>
            <person name="Ivanova N."/>
            <person name="Mavromatis K."/>
            <person name="Mikhailova N."/>
            <person name="Pati A."/>
            <person name="Chen A."/>
            <person name="Palaniappan K."/>
            <person name="Land M."/>
            <person name="Hauser L."/>
            <person name="Chang Y.J."/>
            <person name="Jeffries C.D."/>
            <person name="Chain P."/>
            <person name="Saunders E."/>
            <person name="Brettin T."/>
            <person name="Detter J.C."/>
            <person name="Goker M."/>
            <person name="Bristow J."/>
            <person name="Eisen J.A."/>
            <person name="Markowitz V."/>
            <person name="Hugenholtz P."/>
            <person name="Kyrpides N.C."/>
            <person name="Klenk H.P."/>
            <person name="Han C."/>
        </authorList>
    </citation>
    <scope>NUCLEOTIDE SEQUENCE [LARGE SCALE GENOMIC DNA]</scope>
    <source>
        <strain evidence="6">ATCC 49208 / DSM 771 / VKM B-1644</strain>
    </source>
</reference>
<dbReference type="InterPro" id="IPR004089">
    <property type="entry name" value="MCPsignal_dom"/>
</dbReference>
<dbReference type="HOGENOM" id="CLU_642307_0_0_9"/>
<comment type="similarity">
    <text evidence="2">Belongs to the methyl-accepting chemotaxis (MCP) protein family.</text>
</comment>
<dbReference type="SUPFAM" id="SSF58104">
    <property type="entry name" value="Methyl-accepting chemotaxis protein (MCP) signaling domain"/>
    <property type="match status" value="1"/>
</dbReference>
<gene>
    <name evidence="5" type="ordered locus">Dtox_3798</name>
</gene>
<dbReference type="KEGG" id="dae:Dtox_3798"/>
<dbReference type="Pfam" id="PF00015">
    <property type="entry name" value="MCPsignal"/>
    <property type="match status" value="1"/>
</dbReference>
<protein>
    <submittedName>
        <fullName evidence="5">Methyl-accepting chemotaxis sensory transducer</fullName>
    </submittedName>
</protein>
<accession>C8VXA9</accession>
<keyword evidence="6" id="KW-1185">Reference proteome</keyword>
<dbReference type="eggNOG" id="COG0840">
    <property type="taxonomic scope" value="Bacteria"/>
</dbReference>
<feature type="domain" description="Methyl-accepting transducer" evidence="4">
    <location>
        <begin position="38"/>
        <end position="260"/>
    </location>
</feature>
<dbReference type="Pfam" id="PF13682">
    <property type="entry name" value="CZB"/>
    <property type="match status" value="1"/>
</dbReference>
<dbReference type="OrthoDB" id="9816519at2"/>
<dbReference type="AlphaFoldDB" id="C8VXA9"/>
<dbReference type="Gene3D" id="1.20.120.30">
    <property type="entry name" value="Aspartate receptor, ligand-binding domain"/>
    <property type="match status" value="1"/>
</dbReference>
<evidence type="ECO:0000256" key="1">
    <source>
        <dbReference type="ARBA" id="ARBA00023224"/>
    </source>
</evidence>
<dbReference type="GO" id="GO:0007165">
    <property type="term" value="P:signal transduction"/>
    <property type="evidence" value="ECO:0007669"/>
    <property type="project" value="UniProtKB-KW"/>
</dbReference>
<dbReference type="PRINTS" id="PR00260">
    <property type="entry name" value="CHEMTRNSDUCR"/>
</dbReference>
<dbReference type="Proteomes" id="UP000002217">
    <property type="component" value="Chromosome"/>
</dbReference>
<evidence type="ECO:0000259" key="4">
    <source>
        <dbReference type="PROSITE" id="PS50111"/>
    </source>
</evidence>
<dbReference type="Gene3D" id="1.10.287.950">
    <property type="entry name" value="Methyl-accepting chemotaxis protein"/>
    <property type="match status" value="1"/>
</dbReference>
<evidence type="ECO:0000256" key="2">
    <source>
        <dbReference type="ARBA" id="ARBA00029447"/>
    </source>
</evidence>
<dbReference type="RefSeq" id="WP_015759189.1">
    <property type="nucleotide sequence ID" value="NC_013216.1"/>
</dbReference>
<dbReference type="SMART" id="SM00283">
    <property type="entry name" value="MA"/>
    <property type="match status" value="1"/>
</dbReference>
<evidence type="ECO:0000256" key="3">
    <source>
        <dbReference type="PROSITE-ProRule" id="PRU00284"/>
    </source>
</evidence>
<dbReference type="InterPro" id="IPR004090">
    <property type="entry name" value="Chemotax_Me-accpt_rcpt"/>
</dbReference>
<dbReference type="PROSITE" id="PS50111">
    <property type="entry name" value="CHEMOTAXIS_TRANSDUC_2"/>
    <property type="match status" value="1"/>
</dbReference>
<organism evidence="5 6">
    <name type="scientific">Desulfofarcimen acetoxidans (strain ATCC 49208 / DSM 771 / KCTC 5769 / VKM B-1644 / 5575)</name>
    <name type="common">Desulfotomaculum acetoxidans</name>
    <dbReference type="NCBI Taxonomy" id="485916"/>
    <lineage>
        <taxon>Bacteria</taxon>
        <taxon>Bacillati</taxon>
        <taxon>Bacillota</taxon>
        <taxon>Clostridia</taxon>
        <taxon>Eubacteriales</taxon>
        <taxon>Peptococcaceae</taxon>
        <taxon>Desulfofarcimen</taxon>
    </lineage>
</organism>
<keyword evidence="1 3" id="KW-0807">Transducer</keyword>
<dbReference type="EMBL" id="CP001720">
    <property type="protein sequence ID" value="ACV64505.1"/>
    <property type="molecule type" value="Genomic_DNA"/>
</dbReference>
<name>C8VXA9_DESAS</name>
<dbReference type="GO" id="GO:0004888">
    <property type="term" value="F:transmembrane signaling receptor activity"/>
    <property type="evidence" value="ECO:0007669"/>
    <property type="project" value="InterPro"/>
</dbReference>
<evidence type="ECO:0000313" key="5">
    <source>
        <dbReference type="EMBL" id="ACV64505.1"/>
    </source>
</evidence>
<dbReference type="PANTHER" id="PTHR32089:SF112">
    <property type="entry name" value="LYSOZYME-LIKE PROTEIN-RELATED"/>
    <property type="match status" value="1"/>
</dbReference>
<proteinExistence type="inferred from homology"/>